<dbReference type="Proteomes" id="UP000789901">
    <property type="component" value="Unassembled WGS sequence"/>
</dbReference>
<accession>A0ABN7XQQ9</accession>
<evidence type="ECO:0000313" key="2">
    <source>
        <dbReference type="EMBL" id="CAG8856663.1"/>
    </source>
</evidence>
<evidence type="ECO:0000313" key="3">
    <source>
        <dbReference type="Proteomes" id="UP000789901"/>
    </source>
</evidence>
<reference evidence="2 3" key="1">
    <citation type="submission" date="2021-06" db="EMBL/GenBank/DDBJ databases">
        <authorList>
            <person name="Kallberg Y."/>
            <person name="Tangrot J."/>
            <person name="Rosling A."/>
        </authorList>
    </citation>
    <scope>NUCLEOTIDE SEQUENCE [LARGE SCALE GENOMIC DNA]</scope>
    <source>
        <strain evidence="2 3">120-4 pot B 10/14</strain>
    </source>
</reference>
<gene>
    <name evidence="2" type="ORF">GMARGA_LOCUS45484</name>
</gene>
<proteinExistence type="predicted"/>
<feature type="region of interest" description="Disordered" evidence="1">
    <location>
        <begin position="43"/>
        <end position="68"/>
    </location>
</feature>
<feature type="non-terminal residue" evidence="2">
    <location>
        <position position="160"/>
    </location>
</feature>
<evidence type="ECO:0000256" key="1">
    <source>
        <dbReference type="SAM" id="MobiDB-lite"/>
    </source>
</evidence>
<organism evidence="2 3">
    <name type="scientific">Gigaspora margarita</name>
    <dbReference type="NCBI Taxonomy" id="4874"/>
    <lineage>
        <taxon>Eukaryota</taxon>
        <taxon>Fungi</taxon>
        <taxon>Fungi incertae sedis</taxon>
        <taxon>Mucoromycota</taxon>
        <taxon>Glomeromycotina</taxon>
        <taxon>Glomeromycetes</taxon>
        <taxon>Diversisporales</taxon>
        <taxon>Gigasporaceae</taxon>
        <taxon>Gigaspora</taxon>
    </lineage>
</organism>
<name>A0ABN7XQQ9_GIGMA</name>
<feature type="compositionally biased region" description="Acidic residues" evidence="1">
    <location>
        <begin position="45"/>
        <end position="56"/>
    </location>
</feature>
<comment type="caution">
    <text evidence="2">The sequence shown here is derived from an EMBL/GenBank/DDBJ whole genome shotgun (WGS) entry which is preliminary data.</text>
</comment>
<keyword evidence="3" id="KW-1185">Reference proteome</keyword>
<protein>
    <submittedName>
        <fullName evidence="2">40769_t:CDS:1</fullName>
    </submittedName>
</protein>
<sequence length="160" mass="18051">SATLKNHNLVKRSDDKENILPEALTLISSQSLINKAIYEERIADSDTENNTEDSSDNDSKDQNNSGSEADEDLYQLALNELKWFYNNLESLCEKNDPALDKGICKFISAYKKCCLVQDTYVQLAVASFLQTCDWNAERVNSNSYRRGGKRIKVQVASTAR</sequence>
<feature type="non-terminal residue" evidence="2">
    <location>
        <position position="1"/>
    </location>
</feature>
<dbReference type="EMBL" id="CAJVQB010162397">
    <property type="protein sequence ID" value="CAG8856663.1"/>
    <property type="molecule type" value="Genomic_DNA"/>
</dbReference>